<protein>
    <submittedName>
        <fullName evidence="1">Uncharacterized protein</fullName>
    </submittedName>
</protein>
<reference evidence="2" key="1">
    <citation type="journal article" date="2010" name="Nature">
        <title>The Amphimedon queenslandica genome and the evolution of animal complexity.</title>
        <authorList>
            <person name="Srivastava M."/>
            <person name="Simakov O."/>
            <person name="Chapman J."/>
            <person name="Fahey B."/>
            <person name="Gauthier M.E."/>
            <person name="Mitros T."/>
            <person name="Richards G.S."/>
            <person name="Conaco C."/>
            <person name="Dacre M."/>
            <person name="Hellsten U."/>
            <person name="Larroux C."/>
            <person name="Putnam N.H."/>
            <person name="Stanke M."/>
            <person name="Adamska M."/>
            <person name="Darling A."/>
            <person name="Degnan S.M."/>
            <person name="Oakley T.H."/>
            <person name="Plachetzki D.C."/>
            <person name="Zhai Y."/>
            <person name="Adamski M."/>
            <person name="Calcino A."/>
            <person name="Cummins S.F."/>
            <person name="Goodstein D.M."/>
            <person name="Harris C."/>
            <person name="Jackson D.J."/>
            <person name="Leys S.P."/>
            <person name="Shu S."/>
            <person name="Woodcroft B.J."/>
            <person name="Vervoort M."/>
            <person name="Kosik K.S."/>
            <person name="Manning G."/>
            <person name="Degnan B.M."/>
            <person name="Rokhsar D.S."/>
        </authorList>
    </citation>
    <scope>NUCLEOTIDE SEQUENCE [LARGE SCALE GENOMIC DNA]</scope>
</reference>
<dbReference type="Gene3D" id="1.10.533.10">
    <property type="entry name" value="Death Domain, Fas"/>
    <property type="match status" value="1"/>
</dbReference>
<dbReference type="EnsemblMetazoa" id="XM_020008144.1">
    <property type="protein sequence ID" value="XP_019863703.1"/>
    <property type="gene ID" value="LOC109592777"/>
</dbReference>
<keyword evidence="2" id="KW-1185">Reference proteome</keyword>
<sequence length="160" mass="18084">DAEATWDKLAIAAGEVGETSVAEYISATVEIIQPSLRLRKAGGDQSKKINGKIASEVLSENITLIQESIKEFEVAKLAEKFMERHIITKDDMEAIVNRKSKKSSLMDKFQMLQLLQELKNTVSLKGEIFSWFIETLKECDTVESQKMARTLEEQYNKAKP</sequence>
<accession>A0AAN0K3F4</accession>
<evidence type="ECO:0000313" key="2">
    <source>
        <dbReference type="Proteomes" id="UP000007879"/>
    </source>
</evidence>
<dbReference type="KEGG" id="aqu:109592777"/>
<proteinExistence type="predicted"/>
<dbReference type="AlphaFoldDB" id="A0AAN0K3F4"/>
<evidence type="ECO:0000313" key="1">
    <source>
        <dbReference type="EnsemblMetazoa" id="XP_019863703.1"/>
    </source>
</evidence>
<organism evidence="1 2">
    <name type="scientific">Amphimedon queenslandica</name>
    <name type="common">Sponge</name>
    <dbReference type="NCBI Taxonomy" id="400682"/>
    <lineage>
        <taxon>Eukaryota</taxon>
        <taxon>Metazoa</taxon>
        <taxon>Porifera</taxon>
        <taxon>Demospongiae</taxon>
        <taxon>Heteroscleromorpha</taxon>
        <taxon>Haplosclerida</taxon>
        <taxon>Niphatidae</taxon>
        <taxon>Amphimedon</taxon>
    </lineage>
</organism>
<reference evidence="1" key="2">
    <citation type="submission" date="2024-06" db="UniProtKB">
        <authorList>
            <consortium name="EnsemblMetazoa"/>
        </authorList>
    </citation>
    <scope>IDENTIFICATION</scope>
</reference>
<dbReference type="RefSeq" id="XP_019863703.1">
    <property type="nucleotide sequence ID" value="XM_020008144.1"/>
</dbReference>
<dbReference type="InterPro" id="IPR011029">
    <property type="entry name" value="DEATH-like_dom_sf"/>
</dbReference>
<dbReference type="GeneID" id="109592777"/>
<dbReference type="Proteomes" id="UP000007879">
    <property type="component" value="Unassembled WGS sequence"/>
</dbReference>
<name>A0AAN0K3F4_AMPQE</name>